<keyword evidence="2" id="KW-1185">Reference proteome</keyword>
<sequence>MPRQCEGDPHCHMASVETQTSPEDLSSPQGSFYVRPKTVGNPPPSCSNEGVPSKEGTAPSKEPDVPSLALAGPSGRNQGLPPRASGSSSKPGRSDSPLPRKGPKVPLDEKMDVSIPLSDEDLPL</sequence>
<gene>
    <name evidence="1" type="ORF">HPB47_009836</name>
</gene>
<reference evidence="1 2" key="1">
    <citation type="journal article" date="2020" name="Cell">
        <title>Large-Scale Comparative Analyses of Tick Genomes Elucidate Their Genetic Diversity and Vector Capacities.</title>
        <authorList>
            <consortium name="Tick Genome and Microbiome Consortium (TIGMIC)"/>
            <person name="Jia N."/>
            <person name="Wang J."/>
            <person name="Shi W."/>
            <person name="Du L."/>
            <person name="Sun Y."/>
            <person name="Zhan W."/>
            <person name="Jiang J.F."/>
            <person name="Wang Q."/>
            <person name="Zhang B."/>
            <person name="Ji P."/>
            <person name="Bell-Sakyi L."/>
            <person name="Cui X.M."/>
            <person name="Yuan T.T."/>
            <person name="Jiang B.G."/>
            <person name="Yang W.F."/>
            <person name="Lam T.T."/>
            <person name="Chang Q.C."/>
            <person name="Ding S.J."/>
            <person name="Wang X.J."/>
            <person name="Zhu J.G."/>
            <person name="Ruan X.D."/>
            <person name="Zhao L."/>
            <person name="Wei J.T."/>
            <person name="Ye R.Z."/>
            <person name="Que T.C."/>
            <person name="Du C.H."/>
            <person name="Zhou Y.H."/>
            <person name="Cheng J.X."/>
            <person name="Dai P.F."/>
            <person name="Guo W.B."/>
            <person name="Han X.H."/>
            <person name="Huang E.J."/>
            <person name="Li L.F."/>
            <person name="Wei W."/>
            <person name="Gao Y.C."/>
            <person name="Liu J.Z."/>
            <person name="Shao H.Z."/>
            <person name="Wang X."/>
            <person name="Wang C.C."/>
            <person name="Yang T.C."/>
            <person name="Huo Q.B."/>
            <person name="Li W."/>
            <person name="Chen H.Y."/>
            <person name="Chen S.E."/>
            <person name="Zhou L.G."/>
            <person name="Ni X.B."/>
            <person name="Tian J.H."/>
            <person name="Sheng Y."/>
            <person name="Liu T."/>
            <person name="Pan Y.S."/>
            <person name="Xia L.Y."/>
            <person name="Li J."/>
            <person name="Zhao F."/>
            <person name="Cao W.C."/>
        </authorList>
    </citation>
    <scope>NUCLEOTIDE SEQUENCE [LARGE SCALE GENOMIC DNA]</scope>
    <source>
        <strain evidence="1">Iper-2018</strain>
    </source>
</reference>
<comment type="caution">
    <text evidence="1">The sequence shown here is derived from an EMBL/GenBank/DDBJ whole genome shotgun (WGS) entry which is preliminary data.</text>
</comment>
<name>A0AC60P0R9_IXOPE</name>
<evidence type="ECO:0000313" key="1">
    <source>
        <dbReference type="EMBL" id="KAG0413023.1"/>
    </source>
</evidence>
<organism evidence="1 2">
    <name type="scientific">Ixodes persulcatus</name>
    <name type="common">Taiga tick</name>
    <dbReference type="NCBI Taxonomy" id="34615"/>
    <lineage>
        <taxon>Eukaryota</taxon>
        <taxon>Metazoa</taxon>
        <taxon>Ecdysozoa</taxon>
        <taxon>Arthropoda</taxon>
        <taxon>Chelicerata</taxon>
        <taxon>Arachnida</taxon>
        <taxon>Acari</taxon>
        <taxon>Parasitiformes</taxon>
        <taxon>Ixodida</taxon>
        <taxon>Ixodoidea</taxon>
        <taxon>Ixodidae</taxon>
        <taxon>Ixodinae</taxon>
        <taxon>Ixodes</taxon>
    </lineage>
</organism>
<protein>
    <submittedName>
        <fullName evidence="1">Uncharacterized protein</fullName>
    </submittedName>
</protein>
<dbReference type="Proteomes" id="UP000805193">
    <property type="component" value="Unassembled WGS sequence"/>
</dbReference>
<proteinExistence type="predicted"/>
<dbReference type="EMBL" id="JABSTQ010011299">
    <property type="protein sequence ID" value="KAG0413023.1"/>
    <property type="molecule type" value="Genomic_DNA"/>
</dbReference>
<accession>A0AC60P0R9</accession>
<evidence type="ECO:0000313" key="2">
    <source>
        <dbReference type="Proteomes" id="UP000805193"/>
    </source>
</evidence>